<keyword evidence="1" id="KW-0256">Endoplasmic reticulum</keyword>
<feature type="transmembrane region" description="Helical" evidence="1">
    <location>
        <begin position="208"/>
        <end position="227"/>
    </location>
</feature>
<gene>
    <name evidence="2" type="ORF">PPNO1_LOCUS7530</name>
</gene>
<dbReference type="GO" id="GO:0005789">
    <property type="term" value="C:endoplasmic reticulum membrane"/>
    <property type="evidence" value="ECO:0007669"/>
    <property type="project" value="UniProtKB-SubCell"/>
</dbReference>
<evidence type="ECO:0000313" key="3">
    <source>
        <dbReference type="Proteomes" id="UP000838763"/>
    </source>
</evidence>
<dbReference type="InterPro" id="IPR039698">
    <property type="entry name" value="Dfg10/SRD5A3"/>
</dbReference>
<keyword evidence="1" id="KW-1133">Transmembrane helix</keyword>
<name>A0A9P1HA32_9PEZI</name>
<dbReference type="AlphaFoldDB" id="A0A9P1HA32"/>
<comment type="subcellular location">
    <subcellularLocation>
        <location evidence="1">Endoplasmic reticulum membrane</location>
    </subcellularLocation>
</comment>
<comment type="pathway">
    <text evidence="1">Protein modification; protein glycosylation.</text>
</comment>
<dbReference type="EC" id="1.3.1.94" evidence="1"/>
<organism evidence="2 3">
    <name type="scientific">Parascedosporium putredinis</name>
    <dbReference type="NCBI Taxonomy" id="1442378"/>
    <lineage>
        <taxon>Eukaryota</taxon>
        <taxon>Fungi</taxon>
        <taxon>Dikarya</taxon>
        <taxon>Ascomycota</taxon>
        <taxon>Pezizomycotina</taxon>
        <taxon>Sordariomycetes</taxon>
        <taxon>Hypocreomycetidae</taxon>
        <taxon>Microascales</taxon>
        <taxon>Microascaceae</taxon>
        <taxon>Parascedosporium</taxon>
    </lineage>
</organism>
<evidence type="ECO:0000313" key="2">
    <source>
        <dbReference type="EMBL" id="CAI4217934.1"/>
    </source>
</evidence>
<keyword evidence="1" id="KW-0812">Transmembrane</keyword>
<proteinExistence type="inferred from homology"/>
<dbReference type="GO" id="GO:0016095">
    <property type="term" value="P:polyprenol catabolic process"/>
    <property type="evidence" value="ECO:0007669"/>
    <property type="project" value="UniProtKB-UniRule"/>
</dbReference>
<comment type="catalytic activity">
    <reaction evidence="1">
        <text>a di-trans,poly-cis-dolichal + NADP(+) = a di-trans,poly-cis-polyprenal + NADPH + H(+)</text>
        <dbReference type="Rhea" id="RHEA:80727"/>
        <dbReference type="Rhea" id="RHEA-COMP:19536"/>
        <dbReference type="Rhea" id="RHEA-COMP:19537"/>
        <dbReference type="ChEBI" id="CHEBI:15378"/>
        <dbReference type="ChEBI" id="CHEBI:57783"/>
        <dbReference type="ChEBI" id="CHEBI:58349"/>
        <dbReference type="ChEBI" id="CHEBI:231623"/>
        <dbReference type="ChEBI" id="CHEBI:231637"/>
        <dbReference type="EC" id="1.3.1.94"/>
    </reaction>
    <physiologicalReaction direction="right-to-left" evidence="1">
        <dbReference type="Rhea" id="RHEA:80729"/>
    </physiologicalReaction>
</comment>
<dbReference type="PANTHER" id="PTHR14624">
    <property type="entry name" value="DFG10 PROTEIN"/>
    <property type="match status" value="1"/>
</dbReference>
<dbReference type="GO" id="GO:0102389">
    <property type="term" value="F:polyprenol reductase activity"/>
    <property type="evidence" value="ECO:0007669"/>
    <property type="project" value="UniProtKB-UniRule"/>
</dbReference>
<dbReference type="OrthoDB" id="541710at2759"/>
<protein>
    <recommendedName>
        <fullName evidence="1">Polyprenal reductase</fullName>
        <ecNumber evidence="1">1.3.1.94</ecNumber>
    </recommendedName>
</protein>
<keyword evidence="1" id="KW-0521">NADP</keyword>
<comment type="similarity">
    <text evidence="1">Belongs to the steroid 5-alpha reductase family. Polyprenal reductase subfamily.</text>
</comment>
<dbReference type="EMBL" id="CALLCH030000017">
    <property type="protein sequence ID" value="CAI4217934.1"/>
    <property type="molecule type" value="Genomic_DNA"/>
</dbReference>
<dbReference type="Proteomes" id="UP000838763">
    <property type="component" value="Unassembled WGS sequence"/>
</dbReference>
<keyword evidence="1" id="KW-0560">Oxidoreductase</keyword>
<dbReference type="PANTHER" id="PTHR14624:SF0">
    <property type="entry name" value="POLYPRENOL REDUCTASE"/>
    <property type="match status" value="1"/>
</dbReference>
<feature type="transmembrane region" description="Helical" evidence="1">
    <location>
        <begin position="24"/>
        <end position="42"/>
    </location>
</feature>
<keyword evidence="3" id="KW-1185">Reference proteome</keyword>
<dbReference type="GO" id="GO:0003865">
    <property type="term" value="F:3-oxo-5-alpha-steroid 4-dehydrogenase activity"/>
    <property type="evidence" value="ECO:0007669"/>
    <property type="project" value="TreeGrafter"/>
</dbReference>
<reference evidence="2" key="1">
    <citation type="submission" date="2022-11" db="EMBL/GenBank/DDBJ databases">
        <authorList>
            <person name="Scott C."/>
            <person name="Bruce N."/>
        </authorList>
    </citation>
    <scope>NUCLEOTIDE SEQUENCE</scope>
</reference>
<comment type="function">
    <text evidence="1">Plays a key role in early steps of protein N-linked glycosylation by being involved in the conversion of polyprenol into dolichol. Acts as a polyprenal reductase that mediates the reduction of polyprenal into dolichal in a NADP-dependent mechanism. Dolichols are required for the synthesis of dolichol-linked monosaccharides and the oligosaccharide precursor used for N-glycosylation.</text>
</comment>
<feature type="transmembrane region" description="Helical" evidence="1">
    <location>
        <begin position="150"/>
        <end position="169"/>
    </location>
</feature>
<accession>A0A9P1HA32</accession>
<sequence length="244" mass="26725">MASRILDRIPEALHPLLELAPSQYCQAFFGILGGGCIALQIVPPLQDALLGWPVRLLGAAGLLTRVPHSWFAHFYAALLCFQVFWLVQFVTGGRILTAIAEREVLRGKGSGGMELGQVVLAWGMLTMQGARRLYECFVVMKPSASSSMLAVHWVLSFLVYAVLSISIWIEGSDAILHTSMADADLAPPFWTLFPLVAFSMAAPRGSSFNGTLLATLFFVIANLSATAKSTRKWRLVREVEEQRG</sequence>
<dbReference type="GO" id="GO:0006488">
    <property type="term" value="P:dolichol-linked oligosaccharide biosynthetic process"/>
    <property type="evidence" value="ECO:0007669"/>
    <property type="project" value="UniProtKB-UniRule"/>
</dbReference>
<comment type="caution">
    <text evidence="2">The sequence shown here is derived from an EMBL/GenBank/DDBJ whole genome shotgun (WGS) entry which is preliminary data.</text>
</comment>
<dbReference type="GO" id="GO:0160198">
    <property type="term" value="F:polyprenal reductase activity"/>
    <property type="evidence" value="ECO:0007669"/>
    <property type="project" value="UniProtKB-EC"/>
</dbReference>
<evidence type="ECO:0000256" key="1">
    <source>
        <dbReference type="RuleBase" id="RU367081"/>
    </source>
</evidence>
<keyword evidence="1" id="KW-0472">Membrane</keyword>
<feature type="transmembrane region" description="Helical" evidence="1">
    <location>
        <begin position="70"/>
        <end position="90"/>
    </location>
</feature>